<gene>
    <name evidence="4" type="ORF">RM530_04515</name>
</gene>
<organism evidence="4 5">
    <name type="scientific">Banduia mediterranea</name>
    <dbReference type="NCBI Taxonomy" id="3075609"/>
    <lineage>
        <taxon>Bacteria</taxon>
        <taxon>Pseudomonadati</taxon>
        <taxon>Pseudomonadota</taxon>
        <taxon>Gammaproteobacteria</taxon>
        <taxon>Nevskiales</taxon>
        <taxon>Algiphilaceae</taxon>
        <taxon>Banduia</taxon>
    </lineage>
</organism>
<dbReference type="PRINTS" id="PR00080">
    <property type="entry name" value="SDRFAMILY"/>
</dbReference>
<dbReference type="Proteomes" id="UP001254608">
    <property type="component" value="Unassembled WGS sequence"/>
</dbReference>
<protein>
    <submittedName>
        <fullName evidence="4">SDR family oxidoreductase</fullName>
    </submittedName>
</protein>
<dbReference type="CDD" id="cd05346">
    <property type="entry name" value="SDR_c5"/>
    <property type="match status" value="1"/>
</dbReference>
<dbReference type="InterPro" id="IPR002347">
    <property type="entry name" value="SDR_fam"/>
</dbReference>
<dbReference type="InterPro" id="IPR036291">
    <property type="entry name" value="NAD(P)-bd_dom_sf"/>
</dbReference>
<evidence type="ECO:0000256" key="3">
    <source>
        <dbReference type="RuleBase" id="RU000363"/>
    </source>
</evidence>
<comment type="similarity">
    <text evidence="1 3">Belongs to the short-chain dehydrogenases/reductases (SDR) family.</text>
</comment>
<comment type="caution">
    <text evidence="4">The sequence shown here is derived from an EMBL/GenBank/DDBJ whole genome shotgun (WGS) entry which is preliminary data.</text>
</comment>
<reference evidence="4 5" key="1">
    <citation type="submission" date="2023-09" db="EMBL/GenBank/DDBJ databases">
        <authorList>
            <person name="Rey-Velasco X."/>
        </authorList>
    </citation>
    <scope>NUCLEOTIDE SEQUENCE [LARGE SCALE GENOMIC DNA]</scope>
    <source>
        <strain evidence="4 5">W345</strain>
    </source>
</reference>
<dbReference type="RefSeq" id="WP_311364014.1">
    <property type="nucleotide sequence ID" value="NZ_JAVRIC010000004.1"/>
</dbReference>
<dbReference type="EMBL" id="JAVRIC010000004">
    <property type="protein sequence ID" value="MDT0496625.1"/>
    <property type="molecule type" value="Genomic_DNA"/>
</dbReference>
<keyword evidence="5" id="KW-1185">Reference proteome</keyword>
<dbReference type="PROSITE" id="PS00061">
    <property type="entry name" value="ADH_SHORT"/>
    <property type="match status" value="1"/>
</dbReference>
<keyword evidence="2" id="KW-0560">Oxidoreductase</keyword>
<dbReference type="PANTHER" id="PTHR42901:SF1">
    <property type="entry name" value="ALCOHOL DEHYDROGENASE"/>
    <property type="match status" value="1"/>
</dbReference>
<dbReference type="PRINTS" id="PR00081">
    <property type="entry name" value="GDHRDH"/>
</dbReference>
<accession>A0ABU2WFH9</accession>
<proteinExistence type="inferred from homology"/>
<dbReference type="PANTHER" id="PTHR42901">
    <property type="entry name" value="ALCOHOL DEHYDROGENASE"/>
    <property type="match status" value="1"/>
</dbReference>
<evidence type="ECO:0000256" key="2">
    <source>
        <dbReference type="ARBA" id="ARBA00023002"/>
    </source>
</evidence>
<dbReference type="InterPro" id="IPR020904">
    <property type="entry name" value="Sc_DH/Rdtase_CS"/>
</dbReference>
<name>A0ABU2WFH9_9GAMM</name>
<dbReference type="Gene3D" id="3.40.50.720">
    <property type="entry name" value="NAD(P)-binding Rossmann-like Domain"/>
    <property type="match status" value="1"/>
</dbReference>
<sequence>MIVFVTGASAGFGAAIARRFATDGHRLIITGRRMERLQSLADEIGPSMALPLALDVRDRTAVESAIATLPEEFREIDLLVNNAGLALGLEPAPQASLDDWEQMVDTNIKGVLYLTRSLLPGMVERGRGHIVNIGSTAGEWPYPGGNVYGGTKAFVRQFSLNLRADLLGTPVRVSNVEPGLAGGTEFSNVRFHGDDERAAKVYSNTQAMTAEDIAETVHWIATRPAHLNINTVSLMPVSQAFGPLAVKRDA</sequence>
<dbReference type="Pfam" id="PF00106">
    <property type="entry name" value="adh_short"/>
    <property type="match status" value="1"/>
</dbReference>
<evidence type="ECO:0000256" key="1">
    <source>
        <dbReference type="ARBA" id="ARBA00006484"/>
    </source>
</evidence>
<evidence type="ECO:0000313" key="4">
    <source>
        <dbReference type="EMBL" id="MDT0496625.1"/>
    </source>
</evidence>
<dbReference type="SUPFAM" id="SSF51735">
    <property type="entry name" value="NAD(P)-binding Rossmann-fold domains"/>
    <property type="match status" value="1"/>
</dbReference>
<evidence type="ECO:0000313" key="5">
    <source>
        <dbReference type="Proteomes" id="UP001254608"/>
    </source>
</evidence>